<protein>
    <submittedName>
        <fullName evidence="1">Uncharacterized protein</fullName>
    </submittedName>
</protein>
<evidence type="ECO:0000313" key="1">
    <source>
        <dbReference type="EMBL" id="KIW64726.1"/>
    </source>
</evidence>
<dbReference type="EMBL" id="KN846961">
    <property type="protein sequence ID" value="KIW64726.1"/>
    <property type="molecule type" value="Genomic_DNA"/>
</dbReference>
<dbReference type="Proteomes" id="UP000054266">
    <property type="component" value="Unassembled WGS sequence"/>
</dbReference>
<dbReference type="AlphaFoldDB" id="A0A0D2CHL5"/>
<accession>A0A0D2CHL5</accession>
<name>A0A0D2CHL5_9EURO</name>
<gene>
    <name evidence="1" type="ORF">PV04_09640</name>
</gene>
<proteinExistence type="predicted"/>
<dbReference type="HOGENOM" id="CLU_372536_0_0_1"/>
<sequence>MDRDQHQWHAELDRITTSLDRLALDADEEVRSVVLDRLRRPTDVFLRRRRWFLTSASQEDRLNALIRGHSDKAVALLSCSHALSRPTIRSVLATPIELNVDLDNDASASKYLGLIASINCINQDAVSHAEATRARALILMLENKSSTFLRNMRDFFSVPDPVLLYDLFPPNTLDPLLSRLCSTFATQVEALRDRCDWAGAHRAVGELPSMFGISPNLDGLLNGTLRYVRAWCRWRPVQGRIFGQENLRPEQKAQLRDVLLLNGPDFTYATHRSALDALLYQARHRSMDHIRHGHFFAWLSTDARMDSRTFLNGVLAFPSGPRLSMPGAVESFIFLCLRNEVSLNTLRILEEAVALKEARVYRSLSQIFYSSVSAVRTTAVMHLLRAVHASGNHTLIDCLNGYIRDIIQDDFKDMQMRLYDLMEDDTHRNPQPTAFQVQALGQAITNVPSLRRTLDQQTQLLLDKWPSAAEIDALFSLRAEVVRGRVGTALATRLDRHCLIRLTGRGTHDNESRDVIVALLWHWQEPLHVPRRTLALSILSCSSLPQPLQKECLVLIRDMEDDHLRKLGTIMSSGTEMACTRLAKLICSRPFLRHHQEGCWKAVLLFMMEQRKETLRDHTLTHMDVKKWFKWLAHLRKIFDISEGPANHGQLMLEPELHSWSQVLETSYLGVLSQLENDPKTGLLVQSALKDWRDKDSIRRVLDFFGRSRARDLQHPLLLAIDALDSQGRNRGAQGWAALAALASAE</sequence>
<evidence type="ECO:0000313" key="2">
    <source>
        <dbReference type="Proteomes" id="UP000054266"/>
    </source>
</evidence>
<organism evidence="1 2">
    <name type="scientific">Phialophora macrospora</name>
    <dbReference type="NCBI Taxonomy" id="1851006"/>
    <lineage>
        <taxon>Eukaryota</taxon>
        <taxon>Fungi</taxon>
        <taxon>Dikarya</taxon>
        <taxon>Ascomycota</taxon>
        <taxon>Pezizomycotina</taxon>
        <taxon>Eurotiomycetes</taxon>
        <taxon>Chaetothyriomycetidae</taxon>
        <taxon>Chaetothyriales</taxon>
        <taxon>Herpotrichiellaceae</taxon>
        <taxon>Phialophora</taxon>
    </lineage>
</organism>
<reference evidence="1 2" key="1">
    <citation type="submission" date="2015-01" db="EMBL/GenBank/DDBJ databases">
        <title>The Genome Sequence of Capronia semiimmersa CBS27337.</title>
        <authorList>
            <consortium name="The Broad Institute Genomics Platform"/>
            <person name="Cuomo C."/>
            <person name="de Hoog S."/>
            <person name="Gorbushina A."/>
            <person name="Stielow B."/>
            <person name="Teixiera M."/>
            <person name="Abouelleil A."/>
            <person name="Chapman S.B."/>
            <person name="Priest M."/>
            <person name="Young S.K."/>
            <person name="Wortman J."/>
            <person name="Nusbaum C."/>
            <person name="Birren B."/>
        </authorList>
    </citation>
    <scope>NUCLEOTIDE SEQUENCE [LARGE SCALE GENOMIC DNA]</scope>
    <source>
        <strain evidence="1 2">CBS 27337</strain>
    </source>
</reference>
<keyword evidence="2" id="KW-1185">Reference proteome</keyword>